<evidence type="ECO:0000313" key="2">
    <source>
        <dbReference type="EMBL" id="KAA1423369.1"/>
    </source>
</evidence>
<gene>
    <name evidence="2" type="ORF">FE697_007080</name>
</gene>
<dbReference type="AlphaFoldDB" id="A0A5Q6RZI3"/>
<feature type="transmembrane region" description="Helical" evidence="1">
    <location>
        <begin position="23"/>
        <end position="45"/>
    </location>
</feature>
<organism evidence="2 3">
    <name type="scientific">Mumia zhuanghuii</name>
    <dbReference type="NCBI Taxonomy" id="2585211"/>
    <lineage>
        <taxon>Bacteria</taxon>
        <taxon>Bacillati</taxon>
        <taxon>Actinomycetota</taxon>
        <taxon>Actinomycetes</taxon>
        <taxon>Propionibacteriales</taxon>
        <taxon>Nocardioidaceae</taxon>
        <taxon>Mumia</taxon>
    </lineage>
</organism>
<evidence type="ECO:0000313" key="3">
    <source>
        <dbReference type="Proteomes" id="UP000307768"/>
    </source>
</evidence>
<sequence length="167" mass="17702">MGSDHAALGAAGDATDRALRRRFAALVANLILAVALPIVGFAILLGGSNVYASAALVVLIVMSLVGSFIGPHVPIQAVRPLLRRRVVTRATVLPTPTTADRPGPASSFHLRIGDHDYAWQAALPSGCVPYVGGTLELRGDVRDRGWVLAYDPTWGAAYPLKRLRLMA</sequence>
<comment type="caution">
    <text evidence="2">The sequence shown here is derived from an EMBL/GenBank/DDBJ whole genome shotgun (WGS) entry which is preliminary data.</text>
</comment>
<feature type="transmembrane region" description="Helical" evidence="1">
    <location>
        <begin position="51"/>
        <end position="75"/>
    </location>
</feature>
<keyword evidence="1" id="KW-0472">Membrane</keyword>
<keyword evidence="1" id="KW-0812">Transmembrane</keyword>
<dbReference type="Proteomes" id="UP000307768">
    <property type="component" value="Unassembled WGS sequence"/>
</dbReference>
<name>A0A5Q6RZI3_9ACTN</name>
<reference evidence="2 3" key="1">
    <citation type="submission" date="2019-09" db="EMBL/GenBank/DDBJ databases">
        <title>Mumia zhuanghuii sp. nov. isolated from the intestinal contents of plateau pika (Ochotona curzoniae) in the Qinghai-Tibet plateau of China.</title>
        <authorList>
            <person name="Tian Z."/>
        </authorList>
    </citation>
    <scope>NUCLEOTIDE SEQUENCE [LARGE SCALE GENOMIC DNA]</scope>
    <source>
        <strain evidence="3">350</strain>
    </source>
</reference>
<keyword evidence="1" id="KW-1133">Transmembrane helix</keyword>
<dbReference type="RefSeq" id="WP_149768888.1">
    <property type="nucleotide sequence ID" value="NZ_VDFQ02000002.1"/>
</dbReference>
<proteinExistence type="predicted"/>
<accession>A0A5Q6RZI3</accession>
<evidence type="ECO:0000256" key="1">
    <source>
        <dbReference type="SAM" id="Phobius"/>
    </source>
</evidence>
<dbReference type="EMBL" id="VDFQ02000002">
    <property type="protein sequence ID" value="KAA1423369.1"/>
    <property type="molecule type" value="Genomic_DNA"/>
</dbReference>
<protein>
    <submittedName>
        <fullName evidence="2">Uncharacterized protein</fullName>
    </submittedName>
</protein>